<accession>A0ABQ1RAM7</accession>
<dbReference type="Proteomes" id="UP000614272">
    <property type="component" value="Unassembled WGS sequence"/>
</dbReference>
<sequence>MICAIELDALEPDLSERCEQEFQRQADLYDGELFWYFDSAFEKVGLIRPSLSAQVVLGYFANCGCPVCCLRFGASLHPYIDARWPVRSCQAAVFYMLGGLEILLNLQYEARIKSAIQEFESTKECKILLHVADHIITTNSLTSSICPEILSYINKLLYQTRDNGIEIQ</sequence>
<keyword evidence="2" id="KW-1185">Reference proteome</keyword>
<gene>
    <name evidence="1" type="ORF">GCM10011357_16220</name>
</gene>
<protein>
    <submittedName>
        <fullName evidence="1">Uncharacterized protein</fullName>
    </submittedName>
</protein>
<evidence type="ECO:0000313" key="1">
    <source>
        <dbReference type="EMBL" id="GGD61664.1"/>
    </source>
</evidence>
<comment type="caution">
    <text evidence="1">The sequence shown here is derived from an EMBL/GenBank/DDBJ whole genome shotgun (WGS) entry which is preliminary data.</text>
</comment>
<dbReference type="EMBL" id="BMGJ01000005">
    <property type="protein sequence ID" value="GGD61664.1"/>
    <property type="molecule type" value="Genomic_DNA"/>
</dbReference>
<reference evidence="2" key="1">
    <citation type="journal article" date="2019" name="Int. J. Syst. Evol. Microbiol.">
        <title>The Global Catalogue of Microorganisms (GCM) 10K type strain sequencing project: providing services to taxonomists for standard genome sequencing and annotation.</title>
        <authorList>
            <consortium name="The Broad Institute Genomics Platform"/>
            <consortium name="The Broad Institute Genome Sequencing Center for Infectious Disease"/>
            <person name="Wu L."/>
            <person name="Ma J."/>
        </authorList>
    </citation>
    <scope>NUCLEOTIDE SEQUENCE [LARGE SCALE GENOMIC DNA]</scope>
    <source>
        <strain evidence="2">CGMCC 1.12923</strain>
    </source>
</reference>
<name>A0ABQ1RAM7_9ALTE</name>
<evidence type="ECO:0000313" key="2">
    <source>
        <dbReference type="Proteomes" id="UP000614272"/>
    </source>
</evidence>
<proteinExistence type="predicted"/>
<organism evidence="1 2">
    <name type="scientific">Lacimicrobium alkaliphilum</name>
    <dbReference type="NCBI Taxonomy" id="1526571"/>
    <lineage>
        <taxon>Bacteria</taxon>
        <taxon>Pseudomonadati</taxon>
        <taxon>Pseudomonadota</taxon>
        <taxon>Gammaproteobacteria</taxon>
        <taxon>Alteromonadales</taxon>
        <taxon>Alteromonadaceae</taxon>
        <taxon>Lacimicrobium</taxon>
    </lineage>
</organism>